<dbReference type="Gene3D" id="3.80.10.10">
    <property type="entry name" value="Ribonuclease Inhibitor"/>
    <property type="match status" value="3"/>
</dbReference>
<dbReference type="PANTHER" id="PTHR13318:SF190">
    <property type="entry name" value="PARTNER OF PAIRED, ISOFORM B"/>
    <property type="match status" value="1"/>
</dbReference>
<comment type="subcellular location">
    <subcellularLocation>
        <location evidence="1">Cytoplasm</location>
        <location evidence="1">Cytoskeleton</location>
        <location evidence="1">Cilium axoneme</location>
    </subcellularLocation>
</comment>
<evidence type="ECO:0000313" key="3">
    <source>
        <dbReference type="EMBL" id="KAK3273100.1"/>
    </source>
</evidence>
<dbReference type="InterPro" id="IPR006553">
    <property type="entry name" value="Leu-rich_rpt_Cys-con_subtyp"/>
</dbReference>
<dbReference type="GO" id="GO:0031146">
    <property type="term" value="P:SCF-dependent proteasomal ubiquitin-dependent protein catabolic process"/>
    <property type="evidence" value="ECO:0007669"/>
    <property type="project" value="TreeGrafter"/>
</dbReference>
<sequence length="640" mass="68567">MIAKKFLSGNQLMSIEHAAPALRLGDFQEDLLASILSFTGPCVRRLLRLSGVSRHFRRCVLAALARMGDAELSDKASCSGVHSKRPGCAFHEPELQDATLVALVARGAFLQLSSLSLTNCACLTDAGLMELARGAPVLRALRLQGCGKLTARGLEQATRCCPLLETLHLGSSLLRPHADGEQLEQEALRNALRDLPHLRALSARYLTDAVAVEAARSCPQLRELRLMDPRITNSGIAALALHGSGISRLCLGGWVGVSDAALLAVGQGCSGLRDLGLGGFPENRQVWTEAGLRALARCCPLLEALSVDNCQGQLTDGALEAVARACAHLRVVSANRCGRTLTDAGMSAVAEHCDNLQELRVAFTDATDVGVQRVAERCTQLRVVVVGRVTDANLCVLGRSCPWLQEVHVVRRCARLTNKGLQALAKGCPELRALCVRGVAATDLGLKAVAEGCPKLRWLDLSFCTAVTSEGLMAVAKGCPALEIFCCLQAREHQGCLLQAGILELVQKCTRLEQLSLPVLPMDLVLRVVQHGAALTTLSFAAGQQFTREDVESLLLSQLPNHSCEMLGSKTNYELFKLAQEIGKHSRQGPCLCGKGCSKIGMWAMCEDGFGGSSIGVNVLDPDEHDVTFYDYHISNTTDG</sequence>
<dbReference type="PANTHER" id="PTHR13318">
    <property type="entry name" value="PARTNER OF PAIRED, ISOFORM B-RELATED"/>
    <property type="match status" value="1"/>
</dbReference>
<evidence type="ECO:0000259" key="2">
    <source>
        <dbReference type="Pfam" id="PF25372"/>
    </source>
</evidence>
<dbReference type="InterPro" id="IPR057207">
    <property type="entry name" value="FBXL15_LRR"/>
</dbReference>
<protein>
    <recommendedName>
        <fullName evidence="2">F-box/LRR-repeat protein 15-like leucin rich repeat domain-containing protein</fullName>
    </recommendedName>
</protein>
<name>A0AAE0G7L0_9CHLO</name>
<dbReference type="GO" id="GO:0005930">
    <property type="term" value="C:axoneme"/>
    <property type="evidence" value="ECO:0007669"/>
    <property type="project" value="UniProtKB-SubCell"/>
</dbReference>
<dbReference type="SMART" id="SM00367">
    <property type="entry name" value="LRR_CC"/>
    <property type="match status" value="11"/>
</dbReference>
<comment type="caution">
    <text evidence="3">The sequence shown here is derived from an EMBL/GenBank/DDBJ whole genome shotgun (WGS) entry which is preliminary data.</text>
</comment>
<organism evidence="3 4">
    <name type="scientific">Cymbomonas tetramitiformis</name>
    <dbReference type="NCBI Taxonomy" id="36881"/>
    <lineage>
        <taxon>Eukaryota</taxon>
        <taxon>Viridiplantae</taxon>
        <taxon>Chlorophyta</taxon>
        <taxon>Pyramimonadophyceae</taxon>
        <taxon>Pyramimonadales</taxon>
        <taxon>Pyramimonadaceae</taxon>
        <taxon>Cymbomonas</taxon>
    </lineage>
</organism>
<dbReference type="Pfam" id="PF25372">
    <property type="entry name" value="DUF7885"/>
    <property type="match status" value="1"/>
</dbReference>
<feature type="domain" description="F-box/LRR-repeat protein 15-like leucin rich repeat" evidence="2">
    <location>
        <begin position="287"/>
        <end position="478"/>
    </location>
</feature>
<reference evidence="3 4" key="1">
    <citation type="journal article" date="2015" name="Genome Biol. Evol.">
        <title>Comparative Genomics of a Bacterivorous Green Alga Reveals Evolutionary Causalities and Consequences of Phago-Mixotrophic Mode of Nutrition.</title>
        <authorList>
            <person name="Burns J.A."/>
            <person name="Paasch A."/>
            <person name="Narechania A."/>
            <person name="Kim E."/>
        </authorList>
    </citation>
    <scope>NUCLEOTIDE SEQUENCE [LARGE SCALE GENOMIC DNA]</scope>
    <source>
        <strain evidence="3 4">PLY_AMNH</strain>
    </source>
</reference>
<evidence type="ECO:0000256" key="1">
    <source>
        <dbReference type="ARBA" id="ARBA00004430"/>
    </source>
</evidence>
<keyword evidence="4" id="KW-1185">Reference proteome</keyword>
<dbReference type="EMBL" id="LGRX02008649">
    <property type="protein sequence ID" value="KAK3273100.1"/>
    <property type="molecule type" value="Genomic_DNA"/>
</dbReference>
<accession>A0AAE0G7L0</accession>
<evidence type="ECO:0000313" key="4">
    <source>
        <dbReference type="Proteomes" id="UP001190700"/>
    </source>
</evidence>
<dbReference type="SUPFAM" id="SSF52047">
    <property type="entry name" value="RNI-like"/>
    <property type="match status" value="1"/>
</dbReference>
<dbReference type="GO" id="GO:0019005">
    <property type="term" value="C:SCF ubiquitin ligase complex"/>
    <property type="evidence" value="ECO:0007669"/>
    <property type="project" value="TreeGrafter"/>
</dbReference>
<dbReference type="Proteomes" id="UP001190700">
    <property type="component" value="Unassembled WGS sequence"/>
</dbReference>
<dbReference type="InterPro" id="IPR032675">
    <property type="entry name" value="LRR_dom_sf"/>
</dbReference>
<dbReference type="AlphaFoldDB" id="A0AAE0G7L0"/>
<gene>
    <name evidence="3" type="ORF">CYMTET_18643</name>
</gene>
<proteinExistence type="predicted"/>